<dbReference type="AlphaFoldDB" id="A0A285X0H2"/>
<sequence length="207" mass="22876">MSRFFFPATRGSKETDFRNMKKTLLILFTLFGLTRVQAQFISDEAIEVSVGYGLSVPYDEVGFYGTGYFAQGEYVLGINEWVDLRPYAGYIFTEMNESFGGPIKPEDKATVNAFLFGGKARLTLPTEWVAPYLELGVGSTVGTFETVTAKRKFEKSGIFLHFPVSVGFELGPDHNVTLELTGFLHNSPAQVTGAVAIGLSFPVGYYR</sequence>
<dbReference type="InterPro" id="IPR011250">
    <property type="entry name" value="OMP/PagP_B-barrel"/>
</dbReference>
<protein>
    <recommendedName>
        <fullName evidence="3">Outer membrane protein beta-barrel domain-containing protein</fullName>
    </recommendedName>
</protein>
<organism evidence="1 2">
    <name type="scientific">Salinimicrobium sediminis</name>
    <dbReference type="NCBI Taxonomy" id="1343891"/>
    <lineage>
        <taxon>Bacteria</taxon>
        <taxon>Pseudomonadati</taxon>
        <taxon>Bacteroidota</taxon>
        <taxon>Flavobacteriia</taxon>
        <taxon>Flavobacteriales</taxon>
        <taxon>Flavobacteriaceae</taxon>
        <taxon>Salinimicrobium</taxon>
    </lineage>
</organism>
<dbReference type="EMBL" id="OCMF01000001">
    <property type="protein sequence ID" value="SOC78812.1"/>
    <property type="molecule type" value="Genomic_DNA"/>
</dbReference>
<proteinExistence type="predicted"/>
<evidence type="ECO:0000313" key="1">
    <source>
        <dbReference type="EMBL" id="SOC78812.1"/>
    </source>
</evidence>
<dbReference type="SUPFAM" id="SSF56925">
    <property type="entry name" value="OMPA-like"/>
    <property type="match status" value="1"/>
</dbReference>
<evidence type="ECO:0008006" key="3">
    <source>
        <dbReference type="Google" id="ProtNLM"/>
    </source>
</evidence>
<name>A0A285X0H2_9FLAO</name>
<keyword evidence="2" id="KW-1185">Reference proteome</keyword>
<gene>
    <name evidence="1" type="ORF">SAMN06296241_0329</name>
</gene>
<dbReference type="Proteomes" id="UP000219193">
    <property type="component" value="Unassembled WGS sequence"/>
</dbReference>
<accession>A0A285X0H2</accession>
<evidence type="ECO:0000313" key="2">
    <source>
        <dbReference type="Proteomes" id="UP000219193"/>
    </source>
</evidence>
<reference evidence="2" key="1">
    <citation type="submission" date="2017-09" db="EMBL/GenBank/DDBJ databases">
        <authorList>
            <person name="Varghese N."/>
            <person name="Submissions S."/>
        </authorList>
    </citation>
    <scope>NUCLEOTIDE SEQUENCE [LARGE SCALE GENOMIC DNA]</scope>
    <source>
        <strain evidence="2">CGMCC 1.12641</strain>
    </source>
</reference>